<keyword evidence="6" id="KW-0106">Calcium</keyword>
<reference evidence="12" key="3">
    <citation type="submission" date="2025-09" db="UniProtKB">
        <authorList>
            <consortium name="Ensembl"/>
        </authorList>
    </citation>
    <scope>IDENTIFICATION</scope>
</reference>
<dbReference type="GeneTree" id="ENSGT00530000066252"/>
<evidence type="ECO:0000256" key="5">
    <source>
        <dbReference type="ARBA" id="ARBA00022729"/>
    </source>
</evidence>
<reference evidence="12" key="1">
    <citation type="submission" date="2021-04" db="EMBL/GenBank/DDBJ databases">
        <authorList>
            <consortium name="Wellcome Sanger Institute Data Sharing"/>
        </authorList>
    </citation>
    <scope>NUCLEOTIDE SEQUENCE [LARGE SCALE GENOMIC DNA]</scope>
</reference>
<evidence type="ECO:0000313" key="13">
    <source>
        <dbReference type="Proteomes" id="UP000265040"/>
    </source>
</evidence>
<comment type="similarity">
    <text evidence="8">Belongs to the pentraxin family.</text>
</comment>
<feature type="signal peptide" evidence="10">
    <location>
        <begin position="1"/>
        <end position="27"/>
    </location>
</feature>
<evidence type="ECO:0000313" key="12">
    <source>
        <dbReference type="Ensembl" id="ENSATEP00000005447.3"/>
    </source>
</evidence>
<dbReference type="GO" id="GO:0005576">
    <property type="term" value="C:extracellular region"/>
    <property type="evidence" value="ECO:0007669"/>
    <property type="project" value="UniProtKB-SubCell"/>
</dbReference>
<dbReference type="GO" id="GO:0046872">
    <property type="term" value="F:metal ion binding"/>
    <property type="evidence" value="ECO:0007669"/>
    <property type="project" value="UniProtKB-KW"/>
</dbReference>
<dbReference type="GeneID" id="113154325"/>
<dbReference type="InterPro" id="IPR051005">
    <property type="entry name" value="Pentraxin_domain"/>
</dbReference>
<organism evidence="12 13">
    <name type="scientific">Anabas testudineus</name>
    <name type="common">Climbing perch</name>
    <name type="synonym">Anthias testudineus</name>
    <dbReference type="NCBI Taxonomy" id="64144"/>
    <lineage>
        <taxon>Eukaryota</taxon>
        <taxon>Metazoa</taxon>
        <taxon>Chordata</taxon>
        <taxon>Craniata</taxon>
        <taxon>Vertebrata</taxon>
        <taxon>Euteleostomi</taxon>
        <taxon>Actinopterygii</taxon>
        <taxon>Neopterygii</taxon>
        <taxon>Teleostei</taxon>
        <taxon>Neoteleostei</taxon>
        <taxon>Acanthomorphata</taxon>
        <taxon>Anabantaria</taxon>
        <taxon>Anabantiformes</taxon>
        <taxon>Anabantoidei</taxon>
        <taxon>Anabantidae</taxon>
        <taxon>Anabas</taxon>
    </lineage>
</organism>
<dbReference type="SUPFAM" id="SSF49899">
    <property type="entry name" value="Concanavalin A-like lectins/glucanases"/>
    <property type="match status" value="1"/>
</dbReference>
<evidence type="ECO:0000256" key="4">
    <source>
        <dbReference type="ARBA" id="ARBA00022723"/>
    </source>
</evidence>
<evidence type="ECO:0000256" key="3">
    <source>
        <dbReference type="ARBA" id="ARBA00022525"/>
    </source>
</evidence>
<dbReference type="InterPro" id="IPR001759">
    <property type="entry name" value="PTX_dom"/>
</dbReference>
<feature type="region of interest" description="Disordered" evidence="9">
    <location>
        <begin position="35"/>
        <end position="69"/>
    </location>
</feature>
<evidence type="ECO:0000256" key="1">
    <source>
        <dbReference type="ARBA" id="ARBA00001913"/>
    </source>
</evidence>
<name>A0A3Q1HAD8_ANATE</name>
<dbReference type="InParanoid" id="A0A3Q1HAD8"/>
<dbReference type="PANTHER" id="PTHR45869">
    <property type="entry name" value="C-REACTIVE PROTEIN-RELATED"/>
    <property type="match status" value="1"/>
</dbReference>
<keyword evidence="5 10" id="KW-0732">Signal</keyword>
<evidence type="ECO:0000256" key="8">
    <source>
        <dbReference type="ARBA" id="ARBA00038102"/>
    </source>
</evidence>
<evidence type="ECO:0000259" key="11">
    <source>
        <dbReference type="SMART" id="SM00159"/>
    </source>
</evidence>
<feature type="chain" id="PRO_5043758587" description="Pentraxin (PTX) domain-containing protein" evidence="10">
    <location>
        <begin position="28"/>
        <end position="357"/>
    </location>
</feature>
<sequence>MKMKGKMRFVPLLLLLLLSVMEVTVLSITVSPTQWTNTTDEPQRTTDETQWTTDEPQWTTKQPQWTTGETQWTTGETQWTTGETQWTTGETQWTTGETQWTTGETQWTTERPVRNLHGKMFTLSSRGRLYLYRPFVSQQSFTSTYPSWTTASPYAGVSVCLRYITDLQETKSTSIFTLSPSSSPLQLGVGGSYWLYTDSYDPVYLKPSIRIAPHIQPDIWTTVCLVVESRRNVAQVFSGSNMSIRKILQGPYVWSGESTIVFSGFDGQITDVQMWHHPLSYAQVYNYMSGGIYSPYRGSVISWSYVAYSITGKGLLEDTYQWRGRQHISTKGRGRWLKGKKKNRRVFSEKKNEIERQ</sequence>
<evidence type="ECO:0000256" key="10">
    <source>
        <dbReference type="SAM" id="SignalP"/>
    </source>
</evidence>
<dbReference type="Gene3D" id="2.60.120.200">
    <property type="match status" value="1"/>
</dbReference>
<evidence type="ECO:0000256" key="2">
    <source>
        <dbReference type="ARBA" id="ARBA00004613"/>
    </source>
</evidence>
<evidence type="ECO:0000256" key="7">
    <source>
        <dbReference type="ARBA" id="ARBA00023157"/>
    </source>
</evidence>
<dbReference type="Ensembl" id="ENSATET00000005538.3">
    <property type="protein sequence ID" value="ENSATEP00000005447.3"/>
    <property type="gene ID" value="ENSATEG00000003870.3"/>
</dbReference>
<keyword evidence="3" id="KW-0964">Secreted</keyword>
<comment type="cofactor">
    <cofactor evidence="1">
        <name>Ca(2+)</name>
        <dbReference type="ChEBI" id="CHEBI:29108"/>
    </cofactor>
</comment>
<dbReference type="SMART" id="SM00159">
    <property type="entry name" value="PTX"/>
    <property type="match status" value="1"/>
</dbReference>
<dbReference type="RefSeq" id="XP_026204238.1">
    <property type="nucleotide sequence ID" value="XM_026348453.1"/>
</dbReference>
<dbReference type="PANTHER" id="PTHR45869:SF7">
    <property type="entry name" value="C-REACTIVE PROTEIN"/>
    <property type="match status" value="1"/>
</dbReference>
<dbReference type="AlphaFoldDB" id="A0A3Q1HAD8"/>
<keyword evidence="13" id="KW-1185">Reference proteome</keyword>
<keyword evidence="4" id="KW-0479">Metal-binding</keyword>
<keyword evidence="7" id="KW-1015">Disulfide bond</keyword>
<dbReference type="STRING" id="64144.ENSATEP00000005447"/>
<dbReference type="InterPro" id="IPR013320">
    <property type="entry name" value="ConA-like_dom_sf"/>
</dbReference>
<protein>
    <recommendedName>
        <fullName evidence="11">Pentraxin (PTX) domain-containing protein</fullName>
    </recommendedName>
</protein>
<feature type="compositionally biased region" description="Low complexity" evidence="9">
    <location>
        <begin position="56"/>
        <end position="69"/>
    </location>
</feature>
<accession>A0A3Q1HAD8</accession>
<reference evidence="12" key="2">
    <citation type="submission" date="2025-08" db="UniProtKB">
        <authorList>
            <consortium name="Ensembl"/>
        </authorList>
    </citation>
    <scope>IDENTIFICATION</scope>
</reference>
<comment type="subcellular location">
    <subcellularLocation>
        <location evidence="2">Secreted</location>
    </subcellularLocation>
</comment>
<feature type="domain" description="Pentraxin (PTX)" evidence="11">
    <location>
        <begin position="113"/>
        <end position="322"/>
    </location>
</feature>
<dbReference type="Proteomes" id="UP000265040">
    <property type="component" value="Chromosome 5"/>
</dbReference>
<evidence type="ECO:0000256" key="6">
    <source>
        <dbReference type="ARBA" id="ARBA00022837"/>
    </source>
</evidence>
<evidence type="ECO:0000256" key="9">
    <source>
        <dbReference type="SAM" id="MobiDB-lite"/>
    </source>
</evidence>
<proteinExistence type="inferred from homology"/>